<comment type="caution">
    <text evidence="4">The sequence shown here is derived from an EMBL/GenBank/DDBJ whole genome shotgun (WGS) entry which is preliminary data.</text>
</comment>
<gene>
    <name evidence="4" type="ORF">POCULU_LOCUS9308</name>
</gene>
<feature type="region of interest" description="Disordered" evidence="2">
    <location>
        <begin position="1"/>
        <end position="22"/>
    </location>
</feature>
<evidence type="ECO:0000256" key="2">
    <source>
        <dbReference type="SAM" id="MobiDB-lite"/>
    </source>
</evidence>
<dbReference type="InterPro" id="IPR036875">
    <property type="entry name" value="Znf_CCHC_sf"/>
</dbReference>
<dbReference type="EMBL" id="CAJVPJ010003355">
    <property type="protein sequence ID" value="CAG8638856.1"/>
    <property type="molecule type" value="Genomic_DNA"/>
</dbReference>
<dbReference type="GO" id="GO:0003676">
    <property type="term" value="F:nucleic acid binding"/>
    <property type="evidence" value="ECO:0007669"/>
    <property type="project" value="InterPro"/>
</dbReference>
<sequence>MSYAQVASTQPSQSTMIDNPQQLLNPTVPLNTSFSLFNWKNTSSSLKNRPFMGRSTPLSASPNSLFLDTRSHKVPDQFLVDKFKNELIGVAFNPNLGFLELVFASKEIFEKYLDEPFEYNSKSIYLSPPKGHPRKKLVLHLHGLPILGKETLSPIISSALSEFGNIIEVAPVVISGTNLLTPKWDVVIEPNYKKNIPTCLTILDSTVVLTWVNSPKVCLHCKEDGHLHSECPKRSLPRHPITNLATITLDTSTNNFPNLSNIANHKSSSSTNNSKSIPKIQITSLDSMKKNHPTQQSSTDLNLLQC</sequence>
<dbReference type="SUPFAM" id="SSF57756">
    <property type="entry name" value="Retrovirus zinc finger-like domains"/>
    <property type="match status" value="1"/>
</dbReference>
<accession>A0A9N9DK96</accession>
<evidence type="ECO:0000259" key="3">
    <source>
        <dbReference type="PROSITE" id="PS50158"/>
    </source>
</evidence>
<dbReference type="PROSITE" id="PS50158">
    <property type="entry name" value="ZF_CCHC"/>
    <property type="match status" value="1"/>
</dbReference>
<dbReference type="GO" id="GO:0008270">
    <property type="term" value="F:zinc ion binding"/>
    <property type="evidence" value="ECO:0007669"/>
    <property type="project" value="UniProtKB-KW"/>
</dbReference>
<keyword evidence="1" id="KW-0479">Metal-binding</keyword>
<name>A0A9N9DK96_9GLOM</name>
<keyword evidence="1" id="KW-0863">Zinc-finger</keyword>
<protein>
    <submittedName>
        <fullName evidence="4">1171_t:CDS:1</fullName>
    </submittedName>
</protein>
<organism evidence="4 5">
    <name type="scientific">Paraglomus occultum</name>
    <dbReference type="NCBI Taxonomy" id="144539"/>
    <lineage>
        <taxon>Eukaryota</taxon>
        <taxon>Fungi</taxon>
        <taxon>Fungi incertae sedis</taxon>
        <taxon>Mucoromycota</taxon>
        <taxon>Glomeromycotina</taxon>
        <taxon>Glomeromycetes</taxon>
        <taxon>Paraglomerales</taxon>
        <taxon>Paraglomeraceae</taxon>
        <taxon>Paraglomus</taxon>
    </lineage>
</organism>
<keyword evidence="1" id="KW-0862">Zinc</keyword>
<evidence type="ECO:0000313" key="5">
    <source>
        <dbReference type="Proteomes" id="UP000789572"/>
    </source>
</evidence>
<keyword evidence="5" id="KW-1185">Reference proteome</keyword>
<dbReference type="InterPro" id="IPR001878">
    <property type="entry name" value="Znf_CCHC"/>
</dbReference>
<evidence type="ECO:0000256" key="1">
    <source>
        <dbReference type="PROSITE-ProRule" id="PRU00047"/>
    </source>
</evidence>
<evidence type="ECO:0000313" key="4">
    <source>
        <dbReference type="EMBL" id="CAG8638856.1"/>
    </source>
</evidence>
<feature type="domain" description="CCHC-type" evidence="3">
    <location>
        <begin position="218"/>
        <end position="233"/>
    </location>
</feature>
<dbReference type="Proteomes" id="UP000789572">
    <property type="component" value="Unassembled WGS sequence"/>
</dbReference>
<proteinExistence type="predicted"/>
<reference evidence="4" key="1">
    <citation type="submission" date="2021-06" db="EMBL/GenBank/DDBJ databases">
        <authorList>
            <person name="Kallberg Y."/>
            <person name="Tangrot J."/>
            <person name="Rosling A."/>
        </authorList>
    </citation>
    <scope>NUCLEOTIDE SEQUENCE</scope>
    <source>
        <strain evidence="4">IA702</strain>
    </source>
</reference>
<dbReference type="AlphaFoldDB" id="A0A9N9DK96"/>